<reference evidence="2 3" key="1">
    <citation type="submission" date="2019-09" db="EMBL/GenBank/DDBJ databases">
        <authorList>
            <person name="Cremers G."/>
        </authorList>
    </citation>
    <scope>NUCLEOTIDE SEQUENCE [LARGE SCALE GENOMIC DNA]</scope>
    <source>
        <strain evidence="2">4A</strain>
    </source>
</reference>
<organism evidence="2 3">
    <name type="scientific">Methylacidimicrobium tartarophylax</name>
    <dbReference type="NCBI Taxonomy" id="1041768"/>
    <lineage>
        <taxon>Bacteria</taxon>
        <taxon>Pseudomonadati</taxon>
        <taxon>Verrucomicrobiota</taxon>
        <taxon>Methylacidimicrobium</taxon>
    </lineage>
</organism>
<gene>
    <name evidence="2" type="ORF">MAMT_00948</name>
</gene>
<evidence type="ECO:0000256" key="1">
    <source>
        <dbReference type="SAM" id="MobiDB-lite"/>
    </source>
</evidence>
<dbReference type="Proteomes" id="UP000334923">
    <property type="component" value="Unassembled WGS sequence"/>
</dbReference>
<evidence type="ECO:0000313" key="3">
    <source>
        <dbReference type="Proteomes" id="UP000334923"/>
    </source>
</evidence>
<accession>A0A5E6ME15</accession>
<dbReference type="EMBL" id="CABFVA020000040">
    <property type="protein sequence ID" value="VVM06062.1"/>
    <property type="molecule type" value="Genomic_DNA"/>
</dbReference>
<sequence>MASGRREESGGSAGQETDEQEDPQARVVEELGGQQASPDSAEPHREKHALETSAGDALIMDQAQEAELREEQKIHIGRRNGHDGSGSGKDGRRGKGVAVRHRGESFARARGVAPMPRIRR</sequence>
<feature type="region of interest" description="Disordered" evidence="1">
    <location>
        <begin position="1"/>
        <end position="120"/>
    </location>
</feature>
<keyword evidence="3" id="KW-1185">Reference proteome</keyword>
<dbReference type="AlphaFoldDB" id="A0A5E6ME15"/>
<protein>
    <submittedName>
        <fullName evidence="2">Uncharacterized protein</fullName>
    </submittedName>
</protein>
<evidence type="ECO:0000313" key="2">
    <source>
        <dbReference type="EMBL" id="VVM06062.1"/>
    </source>
</evidence>
<name>A0A5E6ME15_9BACT</name>
<feature type="compositionally biased region" description="Basic and acidic residues" evidence="1">
    <location>
        <begin position="41"/>
        <end position="50"/>
    </location>
</feature>
<proteinExistence type="predicted"/>